<dbReference type="AlphaFoldDB" id="A0A944M992"/>
<evidence type="ECO:0000313" key="1">
    <source>
        <dbReference type="EMBL" id="MBT2989440.1"/>
    </source>
</evidence>
<name>A0A944M992_9GAMM</name>
<protein>
    <submittedName>
        <fullName evidence="1">Uncharacterized protein</fullName>
    </submittedName>
</protein>
<evidence type="ECO:0000313" key="2">
    <source>
        <dbReference type="Proteomes" id="UP000770889"/>
    </source>
</evidence>
<proteinExistence type="predicted"/>
<gene>
    <name evidence="1" type="ORF">KME65_10805</name>
</gene>
<sequence>MLTIREKPRPLGIDCQWEGVPDEAFMVKILDSSAMKGVEGVARFHKVFDLDESRE</sequence>
<accession>A0A944M992</accession>
<reference evidence="1 2" key="1">
    <citation type="submission" date="2021-05" db="EMBL/GenBank/DDBJ databases">
        <title>Genetic and Functional Diversity in Clade A Lucinid endosymbionts from the Bahamas.</title>
        <authorList>
            <person name="Giani N.M."/>
            <person name="Engel A.S."/>
            <person name="Campbell B.J."/>
        </authorList>
    </citation>
    <scope>NUCLEOTIDE SEQUENCE [LARGE SCALE GENOMIC DNA]</scope>
    <source>
        <strain evidence="1">LUC16012Gg_MoonRockCtena</strain>
    </source>
</reference>
<organism evidence="1 2">
    <name type="scientific">Candidatus Thiodiazotropha taylori</name>
    <dbReference type="NCBI Taxonomy" id="2792791"/>
    <lineage>
        <taxon>Bacteria</taxon>
        <taxon>Pseudomonadati</taxon>
        <taxon>Pseudomonadota</taxon>
        <taxon>Gammaproteobacteria</taxon>
        <taxon>Chromatiales</taxon>
        <taxon>Sedimenticolaceae</taxon>
        <taxon>Candidatus Thiodiazotropha</taxon>
    </lineage>
</organism>
<comment type="caution">
    <text evidence="1">The sequence shown here is derived from an EMBL/GenBank/DDBJ whole genome shotgun (WGS) entry which is preliminary data.</text>
</comment>
<dbReference type="EMBL" id="JAHHGM010000008">
    <property type="protein sequence ID" value="MBT2989440.1"/>
    <property type="molecule type" value="Genomic_DNA"/>
</dbReference>
<dbReference type="Proteomes" id="UP000770889">
    <property type="component" value="Unassembled WGS sequence"/>
</dbReference>